<dbReference type="AlphaFoldDB" id="A0A225MVU0"/>
<evidence type="ECO:0000256" key="1">
    <source>
        <dbReference type="ARBA" id="ARBA00010062"/>
    </source>
</evidence>
<keyword evidence="3" id="KW-0732">Signal</keyword>
<keyword evidence="5" id="KW-0472">Membrane</keyword>
<protein>
    <recommendedName>
        <fullName evidence="6">Leucine-binding protein domain-containing protein</fullName>
    </recommendedName>
</protein>
<evidence type="ECO:0000256" key="3">
    <source>
        <dbReference type="ARBA" id="ARBA00022729"/>
    </source>
</evidence>
<dbReference type="Gene3D" id="3.40.50.2300">
    <property type="match status" value="2"/>
</dbReference>
<sequence length="401" mass="42642">MERRFNSEKESLVKKLLMWVMSVAIGGGTLATVPAVAEVGVSNTAIRIGTFGPITGANFVFGKYTMNGLEVVFDGVNAAGGIHGRKLELIRVDDHCDPAGSIAAVRRLLFTEKVFAIVGGACSNGVMAAKPDIINSGAPFVNFAAASDTISAPKVRNIFTSMLTSALESKLQAQYLVDKGIKKVAVVNQPDAWGRDRHDSLTAALKAANIQILADEELSLDANDATAQVLKIQSSGAGMVVLLSYPKPAAIFLRDAARLGFKPSFLGTSVIPDPVAFYDQVAIPGATDKFLTISPIKYQLTSAEAAPWKAKLLAKFPLDKPHAYNLYGITAGQLVVKALQDAGQNLTRDGFIKALDAIRDLQTTFSPAPLNCQTHQCLRSAAWVQRSPQGTTDVVGISSLK</sequence>
<keyword evidence="4" id="KW-0029">Amino-acid transport</keyword>
<comment type="similarity">
    <text evidence="1">Belongs to the leucine-binding protein family.</text>
</comment>
<comment type="caution">
    <text evidence="7">The sequence shown here is derived from an EMBL/GenBank/DDBJ whole genome shotgun (WGS) entry which is preliminary data.</text>
</comment>
<evidence type="ECO:0000256" key="2">
    <source>
        <dbReference type="ARBA" id="ARBA00022448"/>
    </source>
</evidence>
<dbReference type="PANTHER" id="PTHR47235:SF1">
    <property type="entry name" value="BLR6548 PROTEIN"/>
    <property type="match status" value="1"/>
</dbReference>
<dbReference type="PRINTS" id="PR00337">
    <property type="entry name" value="LEUILEVALBP"/>
</dbReference>
<reference evidence="8" key="1">
    <citation type="submission" date="2017-06" db="EMBL/GenBank/DDBJ databases">
        <title>Herbaspirillum phytohormonus sp. nov., isolated from the root nodule of Robinia pseudoacacia in lead-zinc mine.</title>
        <authorList>
            <person name="Fan M."/>
            <person name="Lin Y."/>
        </authorList>
    </citation>
    <scope>NUCLEOTIDE SEQUENCE [LARGE SCALE GENOMIC DNA]</scope>
    <source>
        <strain evidence="8">SC-089</strain>
    </source>
</reference>
<feature type="transmembrane region" description="Helical" evidence="5">
    <location>
        <begin position="16"/>
        <end position="37"/>
    </location>
</feature>
<organism evidence="7 8">
    <name type="scientific">Candidimonas nitroreducens</name>
    <dbReference type="NCBI Taxonomy" id="683354"/>
    <lineage>
        <taxon>Bacteria</taxon>
        <taxon>Pseudomonadati</taxon>
        <taxon>Pseudomonadota</taxon>
        <taxon>Betaproteobacteria</taxon>
        <taxon>Burkholderiales</taxon>
        <taxon>Alcaligenaceae</taxon>
        <taxon>Candidimonas</taxon>
    </lineage>
</organism>
<dbReference type="Proteomes" id="UP000214603">
    <property type="component" value="Unassembled WGS sequence"/>
</dbReference>
<name>A0A225MVU0_9BURK</name>
<gene>
    <name evidence="7" type="ORF">CEY11_06460</name>
</gene>
<dbReference type="Pfam" id="PF13458">
    <property type="entry name" value="Peripla_BP_6"/>
    <property type="match status" value="1"/>
</dbReference>
<proteinExistence type="inferred from homology"/>
<evidence type="ECO:0000313" key="7">
    <source>
        <dbReference type="EMBL" id="OWT63940.1"/>
    </source>
</evidence>
<keyword evidence="5" id="KW-1133">Transmembrane helix</keyword>
<keyword evidence="5" id="KW-0812">Transmembrane</keyword>
<dbReference type="EMBL" id="NJIH01000003">
    <property type="protein sequence ID" value="OWT63940.1"/>
    <property type="molecule type" value="Genomic_DNA"/>
</dbReference>
<feature type="domain" description="Leucine-binding protein" evidence="6">
    <location>
        <begin position="46"/>
        <end position="385"/>
    </location>
</feature>
<dbReference type="InterPro" id="IPR000709">
    <property type="entry name" value="Leu_Ile_Val-bd"/>
</dbReference>
<dbReference type="OrthoDB" id="9777352at2"/>
<keyword evidence="8" id="KW-1185">Reference proteome</keyword>
<dbReference type="GO" id="GO:0006865">
    <property type="term" value="P:amino acid transport"/>
    <property type="evidence" value="ECO:0007669"/>
    <property type="project" value="UniProtKB-KW"/>
</dbReference>
<dbReference type="CDD" id="cd06343">
    <property type="entry name" value="PBP1_ABC_ligand_binding-like"/>
    <property type="match status" value="1"/>
</dbReference>
<evidence type="ECO:0000256" key="5">
    <source>
        <dbReference type="SAM" id="Phobius"/>
    </source>
</evidence>
<accession>A0A225MVU0</accession>
<evidence type="ECO:0000313" key="8">
    <source>
        <dbReference type="Proteomes" id="UP000214603"/>
    </source>
</evidence>
<dbReference type="InterPro" id="IPR028082">
    <property type="entry name" value="Peripla_BP_I"/>
</dbReference>
<evidence type="ECO:0000259" key="6">
    <source>
        <dbReference type="Pfam" id="PF13458"/>
    </source>
</evidence>
<dbReference type="SUPFAM" id="SSF53822">
    <property type="entry name" value="Periplasmic binding protein-like I"/>
    <property type="match status" value="1"/>
</dbReference>
<dbReference type="PANTHER" id="PTHR47235">
    <property type="entry name" value="BLR6548 PROTEIN"/>
    <property type="match status" value="1"/>
</dbReference>
<dbReference type="InterPro" id="IPR028081">
    <property type="entry name" value="Leu-bd"/>
</dbReference>
<keyword evidence="2" id="KW-0813">Transport</keyword>
<evidence type="ECO:0000256" key="4">
    <source>
        <dbReference type="ARBA" id="ARBA00022970"/>
    </source>
</evidence>
<dbReference type="RefSeq" id="WP_088602520.1">
    <property type="nucleotide sequence ID" value="NZ_NJIH01000003.1"/>
</dbReference>